<dbReference type="Pfam" id="PF11991">
    <property type="entry name" value="Trp_DMAT"/>
    <property type="match status" value="1"/>
</dbReference>
<dbReference type="SFLD" id="SFLDG01162">
    <property type="entry name" value="I"/>
    <property type="match status" value="1"/>
</dbReference>
<name>A0ABW0EW07_9PSEU</name>
<proteinExistence type="predicted"/>
<evidence type="ECO:0000313" key="2">
    <source>
        <dbReference type="EMBL" id="MFC5290354.1"/>
    </source>
</evidence>
<dbReference type="InterPro" id="IPR017795">
    <property type="entry name" value="ABBA_NscD-like"/>
</dbReference>
<dbReference type="Proteomes" id="UP001596157">
    <property type="component" value="Unassembled WGS sequence"/>
</dbReference>
<dbReference type="EMBL" id="JBHSKF010000016">
    <property type="protein sequence ID" value="MFC5290354.1"/>
    <property type="molecule type" value="Genomic_DNA"/>
</dbReference>
<keyword evidence="3" id="KW-1185">Reference proteome</keyword>
<accession>A0ABW0EW07</accession>
<dbReference type="SFLD" id="SFLDS00036">
    <property type="entry name" value="Aromatic_Prenyltransferase"/>
    <property type="match status" value="1"/>
</dbReference>
<gene>
    <name evidence="2" type="ORF">ACFPM7_25155</name>
</gene>
<protein>
    <submittedName>
        <fullName evidence="2">Tryptophan dimethylallyltransferase family protein</fullName>
    </submittedName>
</protein>
<sequence>MCALLPDLLGAAAGWPLGSPPWPSEIADDHSPVEYSVAFDQHGVPTLRLLVECVADAPSPLGNQIAALSAVHALSAKVPLSIERLADVAGPFLTSTPAEPFSVWFSLVARPDTGPMLKVYLNPHARGRAQAGDLVATALDRIGFIGGERTIRAALRGLSTVDDYSFFALDLDDRPDARAKVYVSHTAATTADACRAAAVSRDGDPAEVAEFCAAAAGTDGPCQGRPLVSAYTFLPGDGAVPSGYSLYVPIRDYVGDDAEALARTMSLAKRYGLPDTAVRAAVDAVRGRDLADGRGLIAHLSLRTGPPHPGMTVYLSSEAYGVTTARHRVGAA</sequence>
<organism evidence="2 3">
    <name type="scientific">Actinokineospora guangxiensis</name>
    <dbReference type="NCBI Taxonomy" id="1490288"/>
    <lineage>
        <taxon>Bacteria</taxon>
        <taxon>Bacillati</taxon>
        <taxon>Actinomycetota</taxon>
        <taxon>Actinomycetes</taxon>
        <taxon>Pseudonocardiales</taxon>
        <taxon>Pseudonocardiaceae</taxon>
        <taxon>Actinokineospora</taxon>
    </lineage>
</organism>
<evidence type="ECO:0000313" key="3">
    <source>
        <dbReference type="Proteomes" id="UP001596157"/>
    </source>
</evidence>
<dbReference type="RefSeq" id="WP_378250243.1">
    <property type="nucleotide sequence ID" value="NZ_JBHSKF010000016.1"/>
</dbReference>
<dbReference type="InterPro" id="IPR033964">
    <property type="entry name" value="ABBA"/>
</dbReference>
<comment type="caution">
    <text evidence="2">The sequence shown here is derived from an EMBL/GenBank/DDBJ whole genome shotgun (WGS) entry which is preliminary data.</text>
</comment>
<keyword evidence="1" id="KW-0808">Transferase</keyword>
<evidence type="ECO:0000256" key="1">
    <source>
        <dbReference type="ARBA" id="ARBA00022679"/>
    </source>
</evidence>
<reference evidence="3" key="1">
    <citation type="journal article" date="2019" name="Int. J. Syst. Evol. Microbiol.">
        <title>The Global Catalogue of Microorganisms (GCM) 10K type strain sequencing project: providing services to taxonomists for standard genome sequencing and annotation.</title>
        <authorList>
            <consortium name="The Broad Institute Genomics Platform"/>
            <consortium name="The Broad Institute Genome Sequencing Center for Infectious Disease"/>
            <person name="Wu L."/>
            <person name="Ma J."/>
        </authorList>
    </citation>
    <scope>NUCLEOTIDE SEQUENCE [LARGE SCALE GENOMIC DNA]</scope>
    <source>
        <strain evidence="3">CCUG 59778</strain>
    </source>
</reference>